<evidence type="ECO:0000313" key="2">
    <source>
        <dbReference type="Proteomes" id="UP001642405"/>
    </source>
</evidence>
<evidence type="ECO:0000313" key="1">
    <source>
        <dbReference type="EMBL" id="CAK7233790.1"/>
    </source>
</evidence>
<organism evidence="1 2">
    <name type="scientific">Sporothrix curviconia</name>
    <dbReference type="NCBI Taxonomy" id="1260050"/>
    <lineage>
        <taxon>Eukaryota</taxon>
        <taxon>Fungi</taxon>
        <taxon>Dikarya</taxon>
        <taxon>Ascomycota</taxon>
        <taxon>Pezizomycotina</taxon>
        <taxon>Sordariomycetes</taxon>
        <taxon>Sordariomycetidae</taxon>
        <taxon>Ophiostomatales</taxon>
        <taxon>Ophiostomataceae</taxon>
        <taxon>Sporothrix</taxon>
    </lineage>
</organism>
<sequence length="192" mass="20007">MARIFITGSTDGIGLRTAACPGAEAVLVGDLSSLAETKTLAAEASRSGKFDCIIHNAGVYRGQDNVVSRDTGFPRLFCRQHARALDTMPRGVTYSDSKLHNTMLAKYFARHGVEAASSVGSGWVPTKMGGRSAPDSTGAAKTAASGAYFVNSREASPQAVANDEAQQDALVAELAKLSGDSEPLAMLADRVA</sequence>
<dbReference type="SUPFAM" id="SSF51735">
    <property type="entry name" value="NAD(P)-binding Rossmann-fold domains"/>
    <property type="match status" value="1"/>
</dbReference>
<keyword evidence="2" id="KW-1185">Reference proteome</keyword>
<dbReference type="Gene3D" id="3.40.50.720">
    <property type="entry name" value="NAD(P)-binding Rossmann-like Domain"/>
    <property type="match status" value="1"/>
</dbReference>
<dbReference type="InterPro" id="IPR002347">
    <property type="entry name" value="SDR_fam"/>
</dbReference>
<dbReference type="PRINTS" id="PR00081">
    <property type="entry name" value="GDHRDH"/>
</dbReference>
<evidence type="ECO:0008006" key="3">
    <source>
        <dbReference type="Google" id="ProtNLM"/>
    </source>
</evidence>
<reference evidence="1 2" key="1">
    <citation type="submission" date="2024-01" db="EMBL/GenBank/DDBJ databases">
        <authorList>
            <person name="Allen C."/>
            <person name="Tagirdzhanova G."/>
        </authorList>
    </citation>
    <scope>NUCLEOTIDE SEQUENCE [LARGE SCALE GENOMIC DNA]</scope>
</reference>
<proteinExistence type="predicted"/>
<protein>
    <recommendedName>
        <fullName evidence="3">Short chain dehydrogenase</fullName>
    </recommendedName>
</protein>
<name>A0ABP0CQD9_9PEZI</name>
<accession>A0ABP0CQD9</accession>
<comment type="caution">
    <text evidence="1">The sequence shown here is derived from an EMBL/GenBank/DDBJ whole genome shotgun (WGS) entry which is preliminary data.</text>
</comment>
<dbReference type="InterPro" id="IPR036291">
    <property type="entry name" value="NAD(P)-bd_dom_sf"/>
</dbReference>
<gene>
    <name evidence="1" type="ORF">SCUCBS95973_008715</name>
</gene>
<dbReference type="Proteomes" id="UP001642405">
    <property type="component" value="Unassembled WGS sequence"/>
</dbReference>
<dbReference type="EMBL" id="CAWUHB010000077">
    <property type="protein sequence ID" value="CAK7233790.1"/>
    <property type="molecule type" value="Genomic_DNA"/>
</dbReference>